<reference evidence="12" key="2">
    <citation type="journal article" date="2024" name="Plant">
        <title>Genomic evolution and insights into agronomic trait innovations of Sesamum species.</title>
        <authorList>
            <person name="Miao H."/>
            <person name="Wang L."/>
            <person name="Qu L."/>
            <person name="Liu H."/>
            <person name="Sun Y."/>
            <person name="Le M."/>
            <person name="Wang Q."/>
            <person name="Wei S."/>
            <person name="Zheng Y."/>
            <person name="Lin W."/>
            <person name="Duan Y."/>
            <person name="Cao H."/>
            <person name="Xiong S."/>
            <person name="Wang X."/>
            <person name="Wei L."/>
            <person name="Li C."/>
            <person name="Ma Q."/>
            <person name="Ju M."/>
            <person name="Zhao R."/>
            <person name="Li G."/>
            <person name="Mu C."/>
            <person name="Tian Q."/>
            <person name="Mei H."/>
            <person name="Zhang T."/>
            <person name="Gao T."/>
            <person name="Zhang H."/>
        </authorList>
    </citation>
    <scope>NUCLEOTIDE SEQUENCE</scope>
    <source>
        <strain evidence="12">K16</strain>
    </source>
</reference>
<evidence type="ECO:0000256" key="1">
    <source>
        <dbReference type="ARBA" id="ARBA00004609"/>
    </source>
</evidence>
<keyword evidence="8" id="KW-0449">Lipoprotein</keyword>
<sequence length="369" mass="37935">MAVFVVGLVLFLGLAGHSDANYCVCNTALSDSVLQKNIDYACGAGADCSAILQNGPCFNPNTVKDHCNYAVNSYYQRKGQILGSCDFQGTATVTSNPPSSGGGGCVYQSNPSTGGSTTPSTTPITGGTPTTPTTGGTTTPGTVPVGGTTPGTVPPGNTNPGTVPGSTMTPGFGLGPTGSGFTNTDGSAGTKLPSQSGTCTLVWVSVTLLISGLMWLRIQRSLRPRVPSTESRLAALSTAAENVIPFPTPPQIPHQFAACRRSNTTGPPPSSCPSSEKCIAPLPINFHQHFGRTTTPPPSLHTSPFFVVSPPPSAVSSAGCHPCRRLHMAYHPFGLDSITTPSTDMATSNPQLRQVSTTQHSTASQLAPF</sequence>
<dbReference type="EMBL" id="JACGWL010000005">
    <property type="protein sequence ID" value="KAK4403106.1"/>
    <property type="molecule type" value="Genomic_DNA"/>
</dbReference>
<feature type="compositionally biased region" description="Low complexity" evidence="9">
    <location>
        <begin position="110"/>
        <end position="167"/>
    </location>
</feature>
<feature type="compositionally biased region" description="Polar residues" evidence="9">
    <location>
        <begin position="179"/>
        <end position="194"/>
    </location>
</feature>
<dbReference type="Proteomes" id="UP001289374">
    <property type="component" value="Unassembled WGS sequence"/>
</dbReference>
<keyword evidence="3" id="KW-0336">GPI-anchor</keyword>
<dbReference type="PANTHER" id="PTHR31044">
    <property type="entry name" value="BETA-1,3 GLUCANASE"/>
    <property type="match status" value="1"/>
</dbReference>
<evidence type="ECO:0000256" key="6">
    <source>
        <dbReference type="ARBA" id="ARBA00023157"/>
    </source>
</evidence>
<evidence type="ECO:0000256" key="3">
    <source>
        <dbReference type="ARBA" id="ARBA00022622"/>
    </source>
</evidence>
<evidence type="ECO:0000259" key="11">
    <source>
        <dbReference type="SMART" id="SM00768"/>
    </source>
</evidence>
<keyword evidence="4 10" id="KW-0732">Signal</keyword>
<keyword evidence="6" id="KW-1015">Disulfide bond</keyword>
<dbReference type="FunFam" id="1.20.58.1040:FF:000001">
    <property type="entry name" value="Glucan endo-1,3-beta-glucosidase 4"/>
    <property type="match status" value="1"/>
</dbReference>
<dbReference type="Pfam" id="PF07983">
    <property type="entry name" value="X8"/>
    <property type="match status" value="1"/>
</dbReference>
<evidence type="ECO:0000256" key="7">
    <source>
        <dbReference type="ARBA" id="ARBA00023180"/>
    </source>
</evidence>
<dbReference type="GO" id="GO:0098552">
    <property type="term" value="C:side of membrane"/>
    <property type="evidence" value="ECO:0007669"/>
    <property type="project" value="UniProtKB-KW"/>
</dbReference>
<keyword evidence="5" id="KW-0472">Membrane</keyword>
<dbReference type="GO" id="GO:0009506">
    <property type="term" value="C:plasmodesma"/>
    <property type="evidence" value="ECO:0007669"/>
    <property type="project" value="UniProtKB-ARBA"/>
</dbReference>
<feature type="region of interest" description="Disordered" evidence="9">
    <location>
        <begin position="93"/>
        <end position="194"/>
    </location>
</feature>
<name>A0AAE1X0Y6_9LAMI</name>
<feature type="chain" id="PRO_5041913066" evidence="10">
    <location>
        <begin position="21"/>
        <end position="369"/>
    </location>
</feature>
<feature type="signal peptide" evidence="10">
    <location>
        <begin position="1"/>
        <end position="20"/>
    </location>
</feature>
<evidence type="ECO:0000256" key="8">
    <source>
        <dbReference type="ARBA" id="ARBA00023288"/>
    </source>
</evidence>
<evidence type="ECO:0000256" key="10">
    <source>
        <dbReference type="SAM" id="SignalP"/>
    </source>
</evidence>
<reference evidence="12" key="1">
    <citation type="submission" date="2020-06" db="EMBL/GenBank/DDBJ databases">
        <authorList>
            <person name="Li T."/>
            <person name="Hu X."/>
            <person name="Zhang T."/>
            <person name="Song X."/>
            <person name="Zhang H."/>
            <person name="Dai N."/>
            <person name="Sheng W."/>
            <person name="Hou X."/>
            <person name="Wei L."/>
        </authorList>
    </citation>
    <scope>NUCLEOTIDE SEQUENCE</scope>
    <source>
        <strain evidence="12">K16</strain>
        <tissue evidence="12">Leaf</tissue>
    </source>
</reference>
<feature type="region of interest" description="Disordered" evidence="9">
    <location>
        <begin position="342"/>
        <end position="369"/>
    </location>
</feature>
<keyword evidence="7" id="KW-0325">Glycoprotein</keyword>
<evidence type="ECO:0000256" key="2">
    <source>
        <dbReference type="ARBA" id="ARBA00022475"/>
    </source>
</evidence>
<feature type="domain" description="X8" evidence="11">
    <location>
        <begin position="21"/>
        <end position="107"/>
    </location>
</feature>
<protein>
    <submittedName>
        <fullName evidence="12">Plasmodesmata callose-binding protein 3</fullName>
    </submittedName>
</protein>
<evidence type="ECO:0000313" key="12">
    <source>
        <dbReference type="EMBL" id="KAK4403106.1"/>
    </source>
</evidence>
<evidence type="ECO:0000256" key="9">
    <source>
        <dbReference type="SAM" id="MobiDB-lite"/>
    </source>
</evidence>
<dbReference type="InterPro" id="IPR012946">
    <property type="entry name" value="X8"/>
</dbReference>
<evidence type="ECO:0000256" key="5">
    <source>
        <dbReference type="ARBA" id="ARBA00023136"/>
    </source>
</evidence>
<keyword evidence="2" id="KW-1003">Cell membrane</keyword>
<dbReference type="AlphaFoldDB" id="A0AAE1X0Y6"/>
<proteinExistence type="predicted"/>
<gene>
    <name evidence="12" type="ORF">Sango_1051300</name>
</gene>
<dbReference type="SMART" id="SM00768">
    <property type="entry name" value="X8"/>
    <property type="match status" value="1"/>
</dbReference>
<dbReference type="PANTHER" id="PTHR31044:SF60">
    <property type="entry name" value="PLASMODESMATA CALLOSE-BINDING PROTEIN 4"/>
    <property type="match status" value="1"/>
</dbReference>
<dbReference type="Gene3D" id="1.20.58.1040">
    <property type="match status" value="1"/>
</dbReference>
<organism evidence="12 13">
    <name type="scientific">Sesamum angolense</name>
    <dbReference type="NCBI Taxonomy" id="2727404"/>
    <lineage>
        <taxon>Eukaryota</taxon>
        <taxon>Viridiplantae</taxon>
        <taxon>Streptophyta</taxon>
        <taxon>Embryophyta</taxon>
        <taxon>Tracheophyta</taxon>
        <taxon>Spermatophyta</taxon>
        <taxon>Magnoliopsida</taxon>
        <taxon>eudicotyledons</taxon>
        <taxon>Gunneridae</taxon>
        <taxon>Pentapetalae</taxon>
        <taxon>asterids</taxon>
        <taxon>lamiids</taxon>
        <taxon>Lamiales</taxon>
        <taxon>Pedaliaceae</taxon>
        <taxon>Sesamum</taxon>
    </lineage>
</organism>
<dbReference type="InterPro" id="IPR044788">
    <property type="entry name" value="X8_dom_prot"/>
</dbReference>
<comment type="subcellular location">
    <subcellularLocation>
        <location evidence="1">Cell membrane</location>
        <topology evidence="1">Lipid-anchor</topology>
        <topology evidence="1">GPI-anchor</topology>
    </subcellularLocation>
</comment>
<accession>A0AAE1X0Y6</accession>
<dbReference type="GO" id="GO:0005886">
    <property type="term" value="C:plasma membrane"/>
    <property type="evidence" value="ECO:0007669"/>
    <property type="project" value="UniProtKB-SubCell"/>
</dbReference>
<comment type="caution">
    <text evidence="12">The sequence shown here is derived from an EMBL/GenBank/DDBJ whole genome shotgun (WGS) entry which is preliminary data.</text>
</comment>
<keyword evidence="13" id="KW-1185">Reference proteome</keyword>
<evidence type="ECO:0000256" key="4">
    <source>
        <dbReference type="ARBA" id="ARBA00022729"/>
    </source>
</evidence>
<evidence type="ECO:0000313" key="13">
    <source>
        <dbReference type="Proteomes" id="UP001289374"/>
    </source>
</evidence>